<sequence>MITVRFAPAAFPIAIVIAPFARWIVNSAAA</sequence>
<evidence type="ECO:0000256" key="1">
    <source>
        <dbReference type="SAM" id="Phobius"/>
    </source>
</evidence>
<reference evidence="2 3" key="1">
    <citation type="submission" date="2019-03" db="EMBL/GenBank/DDBJ databases">
        <title>Genomic Encyclopedia of Type Strains, Phase IV (KMG-V): Genome sequencing to study the core and pangenomes of soil and plant-associated prokaryotes.</title>
        <authorList>
            <person name="Whitman W."/>
        </authorList>
    </citation>
    <scope>NUCLEOTIDE SEQUENCE [LARGE SCALE GENOMIC DNA]</scope>
    <source>
        <strain evidence="2 3">Gr42</strain>
    </source>
</reference>
<protein>
    <submittedName>
        <fullName evidence="2">Uncharacterized protein</fullName>
    </submittedName>
</protein>
<name>A0A4R3QX20_9HYPH</name>
<accession>A0A4R3QX20</accession>
<comment type="caution">
    <text evidence="2">The sequence shown here is derived from an EMBL/GenBank/DDBJ whole genome shotgun (WGS) entry which is preliminary data.</text>
</comment>
<dbReference type="EMBL" id="SMBJ01000008">
    <property type="protein sequence ID" value="TCU23146.1"/>
    <property type="molecule type" value="Genomic_DNA"/>
</dbReference>
<keyword evidence="3" id="KW-1185">Reference proteome</keyword>
<proteinExistence type="predicted"/>
<feature type="transmembrane region" description="Helical" evidence="1">
    <location>
        <begin position="6"/>
        <end position="25"/>
    </location>
</feature>
<keyword evidence="1" id="KW-0472">Membrane</keyword>
<keyword evidence="1" id="KW-1133">Transmembrane helix</keyword>
<organism evidence="2 3">
    <name type="scientific">Rhizobium azibense</name>
    <dbReference type="NCBI Taxonomy" id="1136135"/>
    <lineage>
        <taxon>Bacteria</taxon>
        <taxon>Pseudomonadati</taxon>
        <taxon>Pseudomonadota</taxon>
        <taxon>Alphaproteobacteria</taxon>
        <taxon>Hyphomicrobiales</taxon>
        <taxon>Rhizobiaceae</taxon>
        <taxon>Rhizobium/Agrobacterium group</taxon>
        <taxon>Rhizobium</taxon>
    </lineage>
</organism>
<dbReference type="AlphaFoldDB" id="A0A4R3QX20"/>
<dbReference type="Proteomes" id="UP000295547">
    <property type="component" value="Unassembled WGS sequence"/>
</dbReference>
<keyword evidence="1" id="KW-0812">Transmembrane</keyword>
<evidence type="ECO:0000313" key="2">
    <source>
        <dbReference type="EMBL" id="TCU23146.1"/>
    </source>
</evidence>
<gene>
    <name evidence="2" type="ORF">EV130_108291</name>
</gene>
<evidence type="ECO:0000313" key="3">
    <source>
        <dbReference type="Proteomes" id="UP000295547"/>
    </source>
</evidence>